<dbReference type="Proteomes" id="UP001212123">
    <property type="component" value="Unassembled WGS sequence"/>
</dbReference>
<organism evidence="2 3">
    <name type="scientific">Dolichospermum circinale CS-537/01</name>
    <dbReference type="NCBI Taxonomy" id="3021739"/>
    <lineage>
        <taxon>Bacteria</taxon>
        <taxon>Bacillati</taxon>
        <taxon>Cyanobacteriota</taxon>
        <taxon>Cyanophyceae</taxon>
        <taxon>Nostocales</taxon>
        <taxon>Aphanizomenonaceae</taxon>
        <taxon>Dolichospermum</taxon>
        <taxon>Dolichospermum circinale</taxon>
    </lineage>
</organism>
<evidence type="ECO:0000313" key="3">
    <source>
        <dbReference type="Proteomes" id="UP001212123"/>
    </source>
</evidence>
<name>A0ABT5A5Q8_9CYAN</name>
<dbReference type="RefSeq" id="WP_271805238.1">
    <property type="nucleotide sequence ID" value="NZ_JAQMTU010000044.1"/>
</dbReference>
<sequence>MNYLINPRYSINKRGGKQQPSSKQPPAIIQIKENLVMSTLFTAVSVEQQEIVAGGAVVVPNISLAEAANFNGIALSFDSQTTAGPNGAATTNIYRYTNIGANSSKQALQNFVTFPIN</sequence>
<evidence type="ECO:0000256" key="1">
    <source>
        <dbReference type="SAM" id="MobiDB-lite"/>
    </source>
</evidence>
<gene>
    <name evidence="2" type="ORF">PN492_08105</name>
</gene>
<dbReference type="EMBL" id="JAQMTU010000044">
    <property type="protein sequence ID" value="MDB9486507.1"/>
    <property type="molecule type" value="Genomic_DNA"/>
</dbReference>
<dbReference type="InterPro" id="IPR049891">
    <property type="entry name" value="CTB"/>
</dbReference>
<protein>
    <submittedName>
        <fullName evidence="2">CTB family bacteriocin</fullName>
    </submittedName>
</protein>
<keyword evidence="3" id="KW-1185">Reference proteome</keyword>
<proteinExistence type="predicted"/>
<feature type="region of interest" description="Disordered" evidence="1">
    <location>
        <begin position="1"/>
        <end position="25"/>
    </location>
</feature>
<reference evidence="2 3" key="1">
    <citation type="submission" date="2023-01" db="EMBL/GenBank/DDBJ databases">
        <title>Genomes from the Australian National Cyanobacteria Reference Collection.</title>
        <authorList>
            <person name="Willis A."/>
            <person name="Lee E.M.F."/>
        </authorList>
    </citation>
    <scope>NUCLEOTIDE SEQUENCE [LARGE SCALE GENOMIC DNA]</scope>
    <source>
        <strain evidence="2 3">CS-537/01</strain>
    </source>
</reference>
<accession>A0ABT5A5Q8</accession>
<dbReference type="NCBIfam" id="NF038167">
    <property type="entry name" value="cyan_ocin_like"/>
    <property type="match status" value="1"/>
</dbReference>
<evidence type="ECO:0000313" key="2">
    <source>
        <dbReference type="EMBL" id="MDB9486507.1"/>
    </source>
</evidence>
<comment type="caution">
    <text evidence="2">The sequence shown here is derived from an EMBL/GenBank/DDBJ whole genome shotgun (WGS) entry which is preliminary data.</text>
</comment>